<evidence type="ECO:0000256" key="5">
    <source>
        <dbReference type="ARBA" id="ARBA00047658"/>
    </source>
</evidence>
<dbReference type="InParanoid" id="G1XFF3"/>
<dbReference type="PANTHER" id="PTHR11129">
    <property type="entry name" value="PROTEIN FARNESYLTRANSFERASE ALPHA SUBUNIT/RAB GERANYLGERANYL TRANSFERASE ALPHA SUBUNIT"/>
    <property type="match status" value="1"/>
</dbReference>
<dbReference type="SUPFAM" id="SSF48439">
    <property type="entry name" value="Protein prenylyltransferase"/>
    <property type="match status" value="1"/>
</dbReference>
<dbReference type="InterPro" id="IPR002088">
    <property type="entry name" value="Prenyl_trans_a"/>
</dbReference>
<dbReference type="EC" id="2.5.1.60" evidence="6"/>
<comment type="similarity">
    <text evidence="1 6">Belongs to the protein prenyltransferase subunit alpha family.</text>
</comment>
<feature type="compositionally biased region" description="Acidic residues" evidence="7">
    <location>
        <begin position="200"/>
        <end position="216"/>
    </location>
</feature>
<dbReference type="STRING" id="756982.G1XFF3"/>
<keyword evidence="2 6" id="KW-0637">Prenyltransferase</keyword>
<dbReference type="GO" id="GO:0005968">
    <property type="term" value="C:Rab-protein geranylgeranyltransferase complex"/>
    <property type="evidence" value="ECO:0007669"/>
    <property type="project" value="TreeGrafter"/>
</dbReference>
<dbReference type="OMA" id="RKFPKCY"/>
<comment type="function">
    <text evidence="6">Catalyzes the transfer of a geranyl-geranyl moiety from geranyl-geranyl pyrophosphate to cysteines occuring in specific C-terminal amino acid sequences.</text>
</comment>
<dbReference type="GO" id="GO:0004663">
    <property type="term" value="F:Rab geranylgeranyltransferase activity"/>
    <property type="evidence" value="ECO:0007669"/>
    <property type="project" value="UniProtKB-UniRule"/>
</dbReference>
<evidence type="ECO:0000256" key="4">
    <source>
        <dbReference type="ARBA" id="ARBA00022737"/>
    </source>
</evidence>
<evidence type="ECO:0000256" key="6">
    <source>
        <dbReference type="RuleBase" id="RU367120"/>
    </source>
</evidence>
<organism evidence="8 9">
    <name type="scientific">Arthrobotrys oligospora (strain ATCC 24927 / CBS 115.81 / DSM 1491)</name>
    <name type="common">Nematode-trapping fungus</name>
    <name type="synonym">Didymozoophaga oligospora</name>
    <dbReference type="NCBI Taxonomy" id="756982"/>
    <lineage>
        <taxon>Eukaryota</taxon>
        <taxon>Fungi</taxon>
        <taxon>Dikarya</taxon>
        <taxon>Ascomycota</taxon>
        <taxon>Pezizomycotina</taxon>
        <taxon>Orbiliomycetes</taxon>
        <taxon>Orbiliales</taxon>
        <taxon>Orbiliaceae</taxon>
        <taxon>Orbilia</taxon>
        <taxon>Orbilia oligospora</taxon>
    </lineage>
</organism>
<dbReference type="Gene3D" id="1.25.40.120">
    <property type="entry name" value="Protein prenylyltransferase"/>
    <property type="match status" value="1"/>
</dbReference>
<protein>
    <recommendedName>
        <fullName evidence="6">Geranylgeranyl transferase type-2 subunit alpha</fullName>
        <ecNumber evidence="6">2.5.1.60</ecNumber>
    </recommendedName>
    <alternativeName>
        <fullName evidence="6">Geranylgeranyl transferase type II subunit alpha</fullName>
    </alternativeName>
</protein>
<dbReference type="OrthoDB" id="1658at2759"/>
<dbReference type="PROSITE" id="PS51147">
    <property type="entry name" value="PFTA"/>
    <property type="match status" value="3"/>
</dbReference>
<dbReference type="PANTHER" id="PTHR11129:SF2">
    <property type="entry name" value="GERANYLGERANYL TRANSFERASE TYPE-2 SUBUNIT ALPHA"/>
    <property type="match status" value="1"/>
</dbReference>
<keyword evidence="4" id="KW-0677">Repeat</keyword>
<gene>
    <name evidence="8" type="ORF">AOL_s00081g95</name>
</gene>
<comment type="caution">
    <text evidence="8">The sequence shown here is derived from an EMBL/GenBank/DDBJ whole genome shotgun (WGS) entry which is preliminary data.</text>
</comment>
<name>G1XFF3_ARTOA</name>
<evidence type="ECO:0000256" key="7">
    <source>
        <dbReference type="SAM" id="MobiDB-lite"/>
    </source>
</evidence>
<evidence type="ECO:0000256" key="3">
    <source>
        <dbReference type="ARBA" id="ARBA00022679"/>
    </source>
</evidence>
<proteinExistence type="inferred from homology"/>
<reference evidence="8 9" key="1">
    <citation type="journal article" date="2011" name="PLoS Pathog.">
        <title>Genomic and proteomic analyses of the fungus Arthrobotrys oligospora provide insights into nematode-trap formation.</title>
        <authorList>
            <person name="Yang J."/>
            <person name="Wang L."/>
            <person name="Ji X."/>
            <person name="Feng Y."/>
            <person name="Li X."/>
            <person name="Zou C."/>
            <person name="Xu J."/>
            <person name="Ren Y."/>
            <person name="Mi Q."/>
            <person name="Wu J."/>
            <person name="Liu S."/>
            <person name="Liu Y."/>
            <person name="Huang X."/>
            <person name="Wang H."/>
            <person name="Niu X."/>
            <person name="Li J."/>
            <person name="Liang L."/>
            <person name="Luo Y."/>
            <person name="Ji K."/>
            <person name="Zhou W."/>
            <person name="Yu Z."/>
            <person name="Li G."/>
            <person name="Liu Y."/>
            <person name="Li L."/>
            <person name="Qiao M."/>
            <person name="Feng L."/>
            <person name="Zhang K.-Q."/>
        </authorList>
    </citation>
    <scope>NUCLEOTIDE SEQUENCE [LARGE SCALE GENOMIC DNA]</scope>
    <source>
        <strain evidence="9">ATCC 24927 / CBS 115.81 / DSM 1491</strain>
    </source>
</reference>
<evidence type="ECO:0000313" key="8">
    <source>
        <dbReference type="EMBL" id="EGX48099.1"/>
    </source>
</evidence>
<dbReference type="eggNOG" id="KOG0529">
    <property type="taxonomic scope" value="Eukaryota"/>
</dbReference>
<dbReference type="GeneID" id="22894463"/>
<dbReference type="HOGENOM" id="CLU_031996_2_0_1"/>
<feature type="region of interest" description="Disordered" evidence="7">
    <location>
        <begin position="190"/>
        <end position="216"/>
    </location>
</feature>
<comment type="catalytic activity">
    <reaction evidence="5 6">
        <text>geranylgeranyl diphosphate + L-cysteinyl-[protein] = S-geranylgeranyl-L-cysteinyl-[protein] + diphosphate</text>
        <dbReference type="Rhea" id="RHEA:21240"/>
        <dbReference type="Rhea" id="RHEA-COMP:10131"/>
        <dbReference type="Rhea" id="RHEA-COMP:11537"/>
        <dbReference type="ChEBI" id="CHEBI:29950"/>
        <dbReference type="ChEBI" id="CHEBI:33019"/>
        <dbReference type="ChEBI" id="CHEBI:57533"/>
        <dbReference type="ChEBI" id="CHEBI:86021"/>
        <dbReference type="EC" id="2.5.1.60"/>
    </reaction>
</comment>
<dbReference type="RefSeq" id="XP_011123215.1">
    <property type="nucleotide sequence ID" value="XM_011124913.1"/>
</dbReference>
<dbReference type="GO" id="GO:0097354">
    <property type="term" value="P:prenylation"/>
    <property type="evidence" value="ECO:0007669"/>
    <property type="project" value="UniProtKB-UniRule"/>
</dbReference>
<dbReference type="FunCoup" id="G1XFF3">
    <property type="interactions" value="86"/>
</dbReference>
<evidence type="ECO:0000256" key="1">
    <source>
        <dbReference type="ARBA" id="ARBA00006734"/>
    </source>
</evidence>
<evidence type="ECO:0000313" key="9">
    <source>
        <dbReference type="Proteomes" id="UP000008784"/>
    </source>
</evidence>
<dbReference type="EMBL" id="ADOT01000144">
    <property type="protein sequence ID" value="EGX48099.1"/>
    <property type="molecule type" value="Genomic_DNA"/>
</dbReference>
<feature type="compositionally biased region" description="Basic and acidic residues" evidence="7">
    <location>
        <begin position="190"/>
        <end position="199"/>
    </location>
</feature>
<dbReference type="Pfam" id="PF01239">
    <property type="entry name" value="PPTA"/>
    <property type="match status" value="4"/>
</dbReference>
<keyword evidence="3 6" id="KW-0808">Transferase</keyword>
<evidence type="ECO:0000256" key="2">
    <source>
        <dbReference type="ARBA" id="ARBA00022602"/>
    </source>
</evidence>
<dbReference type="AlphaFoldDB" id="G1XFF3"/>
<accession>G1XFF3</accession>
<sequence>MASHGVPRSSTTVRTPQAIQADLLKIEAYNNLVSEVQALRFPSVQKSKHTYSPTSLSTTSSLLTQNPEFNTIWNFRRRIVLHLLLPTSSSSPTLKDDNDQENDKLSLLSSELNFLFPLLQKFPKCYWIWNYRVFILQTASTNLSLQTALKLWKSEMGLVNKMLSRDSRNFHGWGYRRYIVQNIETLQKDINKETTKEKEEGEGEEGVDGEEEEESLAEQEFAYTTTMYGKDLSNFSAWHNRSKLIPRVLSERGATIEERRTFLDGELGEMQTAVYTDPYDQSIQLYNHWLLLESCSSKQTTSTSPVFSLTNSQKLETLSRTLEWMRELLDEEPDCRLLLEEMIFVGSLFRDLDETEEEEDVDREEIKRDMQSWLEKLMEVDPMRGGRWREMQEKL</sequence>
<keyword evidence="9" id="KW-1185">Reference proteome</keyword>
<dbReference type="Proteomes" id="UP000008784">
    <property type="component" value="Unassembled WGS sequence"/>
</dbReference>